<name>A0A8C5WE38_9ANUR</name>
<dbReference type="GeneTree" id="ENSGT00940000154543"/>
<dbReference type="Pfam" id="PF15344">
    <property type="entry name" value="FAM217"/>
    <property type="match status" value="1"/>
</dbReference>
<dbReference type="OrthoDB" id="10027339at2759"/>
<dbReference type="PANTHER" id="PTHR22145:SF2">
    <property type="entry name" value="SI:CH211-266K22.6"/>
    <property type="match status" value="1"/>
</dbReference>
<evidence type="ECO:0000313" key="2">
    <source>
        <dbReference type="Ensembl" id="ENSLLEP00000031512.1"/>
    </source>
</evidence>
<sequence length="397" mass="43992">MSCNENFQCRFRGSDKANFDATQPSLSITKLYPPQWRETKESSRACGSHRIPDTVGLRDGLQEMSMADQPKAAKACSTKTSALQDGGQPIEKLILEFESASFIKDDEDSASDLSDSERVAIPSSPLAPPDLNLKAEQIEPGYFHYSLVPEDGKYKYPDFLPAPFNSWNLSHLATYVNTEGKPTLPTATSGSLERYINRLLQLEWLQMQTVQNEKSKASKSRTPTTSSISRLGKHPGKPKAWHTPLPVKQTMLSDQFIRCTDAPHNSCNKGHLCHDIPVQRGMQRSNDLDGLSSARRKAQNVTVIPKNRPVMRCQPNKDLLRANSPKIQSLGNLRPPKQTPCTRAPESSSKPVKGSTFGDPRSSRLSSSKLLLSGQPAADQKYKDNSLRVSSFKGKPR</sequence>
<feature type="compositionally biased region" description="Polar residues" evidence="1">
    <location>
        <begin position="339"/>
        <end position="350"/>
    </location>
</feature>
<reference evidence="2" key="1">
    <citation type="submission" date="2025-08" db="UniProtKB">
        <authorList>
            <consortium name="Ensembl"/>
        </authorList>
    </citation>
    <scope>IDENTIFICATION</scope>
</reference>
<proteinExistence type="predicted"/>
<reference evidence="2" key="2">
    <citation type="submission" date="2025-09" db="UniProtKB">
        <authorList>
            <consortium name="Ensembl"/>
        </authorList>
    </citation>
    <scope>IDENTIFICATION</scope>
</reference>
<accession>A0A8C5WE38</accession>
<organism evidence="2 3">
    <name type="scientific">Leptobrachium leishanense</name>
    <name type="common">Leishan spiny toad</name>
    <dbReference type="NCBI Taxonomy" id="445787"/>
    <lineage>
        <taxon>Eukaryota</taxon>
        <taxon>Metazoa</taxon>
        <taxon>Chordata</taxon>
        <taxon>Craniata</taxon>
        <taxon>Vertebrata</taxon>
        <taxon>Euteleostomi</taxon>
        <taxon>Amphibia</taxon>
        <taxon>Batrachia</taxon>
        <taxon>Anura</taxon>
        <taxon>Pelobatoidea</taxon>
        <taxon>Megophryidae</taxon>
        <taxon>Leptobrachium</taxon>
    </lineage>
</organism>
<protein>
    <submittedName>
        <fullName evidence="2">Family with sequence similarity 217 member B</fullName>
    </submittedName>
</protein>
<evidence type="ECO:0000256" key="1">
    <source>
        <dbReference type="SAM" id="MobiDB-lite"/>
    </source>
</evidence>
<feature type="compositionally biased region" description="Basic residues" evidence="1">
    <location>
        <begin position="231"/>
        <end position="240"/>
    </location>
</feature>
<dbReference type="AlphaFoldDB" id="A0A8C5WE38"/>
<feature type="compositionally biased region" description="Low complexity" evidence="1">
    <location>
        <begin position="363"/>
        <end position="373"/>
    </location>
</feature>
<dbReference type="Ensembl" id="ENSLLET00000032725.1">
    <property type="protein sequence ID" value="ENSLLEP00000031512.1"/>
    <property type="gene ID" value="ENSLLEG00000019972.1"/>
</dbReference>
<feature type="region of interest" description="Disordered" evidence="1">
    <location>
        <begin position="305"/>
        <end position="397"/>
    </location>
</feature>
<feature type="region of interest" description="Disordered" evidence="1">
    <location>
        <begin position="211"/>
        <end position="243"/>
    </location>
</feature>
<dbReference type="InterPro" id="IPR029266">
    <property type="entry name" value="FAM217"/>
</dbReference>
<dbReference type="Proteomes" id="UP000694569">
    <property type="component" value="Unplaced"/>
</dbReference>
<dbReference type="PANTHER" id="PTHR22145">
    <property type="entry name" value="SI:CH211-266K22.6"/>
    <property type="match status" value="1"/>
</dbReference>
<feature type="compositionally biased region" description="Polar residues" evidence="1">
    <location>
        <begin position="220"/>
        <end position="229"/>
    </location>
</feature>
<keyword evidence="3" id="KW-1185">Reference proteome</keyword>
<evidence type="ECO:0000313" key="3">
    <source>
        <dbReference type="Proteomes" id="UP000694569"/>
    </source>
</evidence>